<comment type="subunit">
    <text evidence="9">Component of the mitochondrial ribosome large subunit (39S) which comprises a 16S rRNA and about 50 distinct proteins.</text>
</comment>
<dbReference type="AlphaFoldDB" id="A0AA38ILU8"/>
<dbReference type="Gene3D" id="3.90.470.10">
    <property type="entry name" value="Ribosomal protein L22/L17"/>
    <property type="match status" value="1"/>
</dbReference>
<protein>
    <recommendedName>
        <fullName evidence="7">Large ribosomal subunit protein uL22m</fullName>
    </recommendedName>
    <alternativeName>
        <fullName evidence="8">39S ribosomal protein L22, mitochondrial</fullName>
    </alternativeName>
</protein>
<keyword evidence="5" id="KW-0496">Mitochondrion</keyword>
<evidence type="ECO:0000256" key="1">
    <source>
        <dbReference type="ARBA" id="ARBA00004173"/>
    </source>
</evidence>
<dbReference type="GO" id="GO:0006412">
    <property type="term" value="P:translation"/>
    <property type="evidence" value="ECO:0007669"/>
    <property type="project" value="InterPro"/>
</dbReference>
<dbReference type="SUPFAM" id="SSF54843">
    <property type="entry name" value="Ribosomal protein L22"/>
    <property type="match status" value="1"/>
</dbReference>
<dbReference type="EMBL" id="JALNTZ010000003">
    <property type="protein sequence ID" value="KAJ3657676.1"/>
    <property type="molecule type" value="Genomic_DNA"/>
</dbReference>
<evidence type="ECO:0000256" key="2">
    <source>
        <dbReference type="ARBA" id="ARBA00009451"/>
    </source>
</evidence>
<sequence length="211" mass="24947">MTLFRTRPLLKLVSQYQSAVVLPAATKIHTSAFLQAWKPEDHEPQKFLEYNKKIYPPQSPDEAPRPAFVCHQRSNIKYSPWKMWYIACLVRGMTVDEAIKQLKFVLMKGAKDVRETIEEARDLAVKEHNVEFASNLWVAESFVGKGHVVKGIRRHGRARFGRVEYFHCHYFVRLEEGKPPKHYYQHHPKEPHQQLEDWLQQMRKRKITNSI</sequence>
<evidence type="ECO:0000256" key="3">
    <source>
        <dbReference type="ARBA" id="ARBA00022946"/>
    </source>
</evidence>
<dbReference type="InterPro" id="IPR036394">
    <property type="entry name" value="Ribosomal_uL22_sf"/>
</dbReference>
<evidence type="ECO:0000313" key="12">
    <source>
        <dbReference type="Proteomes" id="UP001168821"/>
    </source>
</evidence>
<organism evidence="11 12">
    <name type="scientific">Zophobas morio</name>
    <dbReference type="NCBI Taxonomy" id="2755281"/>
    <lineage>
        <taxon>Eukaryota</taxon>
        <taxon>Metazoa</taxon>
        <taxon>Ecdysozoa</taxon>
        <taxon>Arthropoda</taxon>
        <taxon>Hexapoda</taxon>
        <taxon>Insecta</taxon>
        <taxon>Pterygota</taxon>
        <taxon>Neoptera</taxon>
        <taxon>Endopterygota</taxon>
        <taxon>Coleoptera</taxon>
        <taxon>Polyphaga</taxon>
        <taxon>Cucujiformia</taxon>
        <taxon>Tenebrionidae</taxon>
        <taxon>Zophobas</taxon>
    </lineage>
</organism>
<evidence type="ECO:0000256" key="8">
    <source>
        <dbReference type="ARBA" id="ARBA00035506"/>
    </source>
</evidence>
<evidence type="ECO:0000256" key="5">
    <source>
        <dbReference type="ARBA" id="ARBA00023128"/>
    </source>
</evidence>
<dbReference type="PANTHER" id="PTHR13501:SF8">
    <property type="entry name" value="LARGE RIBOSOMAL SUBUNIT PROTEIN UL22M"/>
    <property type="match status" value="1"/>
</dbReference>
<keyword evidence="4 10" id="KW-0689">Ribosomal protein</keyword>
<dbReference type="InterPro" id="IPR001063">
    <property type="entry name" value="Ribosomal_uL22"/>
</dbReference>
<dbReference type="FunFam" id="3.90.470.10:FF:000009">
    <property type="entry name" value="39S ribosomal protein L22, mitochondrial"/>
    <property type="match status" value="1"/>
</dbReference>
<comment type="caution">
    <text evidence="11">The sequence shown here is derived from an EMBL/GenBank/DDBJ whole genome shotgun (WGS) entry which is preliminary data.</text>
</comment>
<evidence type="ECO:0000256" key="7">
    <source>
        <dbReference type="ARBA" id="ARBA00035286"/>
    </source>
</evidence>
<comment type="subcellular location">
    <subcellularLocation>
        <location evidence="1">Mitochondrion</location>
    </subcellularLocation>
</comment>
<reference evidence="11" key="1">
    <citation type="journal article" date="2023" name="G3 (Bethesda)">
        <title>Whole genome assemblies of Zophobas morio and Tenebrio molitor.</title>
        <authorList>
            <person name="Kaur S."/>
            <person name="Stinson S.A."/>
            <person name="diCenzo G.C."/>
        </authorList>
    </citation>
    <scope>NUCLEOTIDE SEQUENCE</scope>
    <source>
        <strain evidence="11">QUZm001</strain>
    </source>
</reference>
<comment type="similarity">
    <text evidence="2 10">Belongs to the universal ribosomal protein uL22 family.</text>
</comment>
<evidence type="ECO:0000256" key="9">
    <source>
        <dbReference type="ARBA" id="ARBA00038782"/>
    </source>
</evidence>
<evidence type="ECO:0000256" key="10">
    <source>
        <dbReference type="RuleBase" id="RU004005"/>
    </source>
</evidence>
<accession>A0AA38ILU8</accession>
<dbReference type="GO" id="GO:0005762">
    <property type="term" value="C:mitochondrial large ribosomal subunit"/>
    <property type="evidence" value="ECO:0007669"/>
    <property type="project" value="TreeGrafter"/>
</dbReference>
<name>A0AA38ILU8_9CUCU</name>
<keyword evidence="3" id="KW-0809">Transit peptide</keyword>
<dbReference type="PANTHER" id="PTHR13501">
    <property type="entry name" value="CHLOROPLAST 50S RIBOSOMAL PROTEIN L22-RELATED"/>
    <property type="match status" value="1"/>
</dbReference>
<evidence type="ECO:0000256" key="6">
    <source>
        <dbReference type="ARBA" id="ARBA00023274"/>
    </source>
</evidence>
<keyword evidence="12" id="KW-1185">Reference proteome</keyword>
<dbReference type="InterPro" id="IPR047867">
    <property type="entry name" value="Ribosomal_uL22_bac/org-type"/>
</dbReference>
<gene>
    <name evidence="11" type="ORF">Zmor_009463</name>
</gene>
<evidence type="ECO:0000313" key="11">
    <source>
        <dbReference type="EMBL" id="KAJ3657676.1"/>
    </source>
</evidence>
<keyword evidence="6 10" id="KW-0687">Ribonucleoprotein</keyword>
<proteinExistence type="inferred from homology"/>
<dbReference type="Pfam" id="PF00237">
    <property type="entry name" value="Ribosomal_L22"/>
    <property type="match status" value="1"/>
</dbReference>
<dbReference type="Proteomes" id="UP001168821">
    <property type="component" value="Unassembled WGS sequence"/>
</dbReference>
<dbReference type="GO" id="GO:0003735">
    <property type="term" value="F:structural constituent of ribosome"/>
    <property type="evidence" value="ECO:0007669"/>
    <property type="project" value="InterPro"/>
</dbReference>
<evidence type="ECO:0000256" key="4">
    <source>
        <dbReference type="ARBA" id="ARBA00022980"/>
    </source>
</evidence>